<name>A0A143SZJ4_STRAW</name>
<dbReference type="AlphaFoldDB" id="A0A143SZJ4"/>
<keyword evidence="2" id="KW-0614">Plasmid</keyword>
<feature type="region of interest" description="Disordered" evidence="1">
    <location>
        <begin position="1"/>
        <end position="26"/>
    </location>
</feature>
<evidence type="ECO:0000313" key="2">
    <source>
        <dbReference type="EMBL" id="BAU77577.1"/>
    </source>
</evidence>
<geneLocation type="plasmid" evidence="2">
    <name>SAP2</name>
</geneLocation>
<dbReference type="EMBL" id="AP017380">
    <property type="protein sequence ID" value="BAU77577.1"/>
    <property type="molecule type" value="Genomic_DNA"/>
</dbReference>
<evidence type="ECO:0000256" key="1">
    <source>
        <dbReference type="SAM" id="MobiDB-lite"/>
    </source>
</evidence>
<accession>A0A143SZJ4</accession>
<organism evidence="2">
    <name type="scientific">Streptomyces avermitilis (strain ATCC 31267 / DSM 46492 / JCM 5070 / NBRC 14893 / NCIMB 12804 / NRRL 8165 / MA-4680)</name>
    <dbReference type="NCBI Taxonomy" id="227882"/>
    <lineage>
        <taxon>Bacteria</taxon>
        <taxon>Bacillati</taxon>
        <taxon>Actinomycetota</taxon>
        <taxon>Actinomycetes</taxon>
        <taxon>Kitasatosporales</taxon>
        <taxon>Streptomycetaceae</taxon>
        <taxon>Streptomyces</taxon>
    </lineage>
</organism>
<gene>
    <name evidence="2" type="ORF">SAVERM_2p134</name>
</gene>
<feature type="compositionally biased region" description="Pro residues" evidence="1">
    <location>
        <begin position="15"/>
        <end position="26"/>
    </location>
</feature>
<proteinExistence type="predicted"/>
<reference evidence="2" key="1">
    <citation type="submission" date="2016-03" db="EMBL/GenBank/DDBJ databases">
        <title>Complete sequence of the second linear plasmid SAP2 of Streptomyces avermitilis.</title>
        <authorList>
            <person name="Ikeda H."/>
        </authorList>
    </citation>
    <scope>NUCLEOTIDE SEQUENCE</scope>
    <source>
        <strain evidence="2">MA-4680</strain>
        <plasmid evidence="2">SAP2</plasmid>
    </source>
</reference>
<protein>
    <submittedName>
        <fullName evidence="2">Uncharacterized protein</fullName>
    </submittedName>
</protein>
<sequence length="103" mass="10912">MRAVVRQAVRDVRTAPPPPPADPPTDPALAALRAVVDDLAASTHVIGELMLEVAPAYLSDTDTDAADVLAPLFEEIGEPLEHGLAVHRYAMSGDRRALHGTVL</sequence>
<dbReference type="OrthoDB" id="4328207at2"/>